<feature type="transmembrane region" description="Helical" evidence="8">
    <location>
        <begin position="231"/>
        <end position="251"/>
    </location>
</feature>
<organism evidence="11 12">
    <name type="scientific">Steinernema hermaphroditum</name>
    <dbReference type="NCBI Taxonomy" id="289476"/>
    <lineage>
        <taxon>Eukaryota</taxon>
        <taxon>Metazoa</taxon>
        <taxon>Ecdysozoa</taxon>
        <taxon>Nematoda</taxon>
        <taxon>Chromadorea</taxon>
        <taxon>Rhabditida</taxon>
        <taxon>Tylenchina</taxon>
        <taxon>Panagrolaimomorpha</taxon>
        <taxon>Strongyloidoidea</taxon>
        <taxon>Steinernematidae</taxon>
        <taxon>Steinernema</taxon>
    </lineage>
</organism>
<dbReference type="PROSITE" id="PS01256">
    <property type="entry name" value="CULLIN_1"/>
    <property type="match status" value="1"/>
</dbReference>
<evidence type="ECO:0000256" key="4">
    <source>
        <dbReference type="ARBA" id="ARBA00022843"/>
    </source>
</evidence>
<accession>A0AA39IE00</accession>
<dbReference type="PROSITE" id="PS51371">
    <property type="entry name" value="CBS"/>
    <property type="match status" value="2"/>
</dbReference>
<evidence type="ECO:0000256" key="6">
    <source>
        <dbReference type="PROSITE-ProRule" id="PRU00703"/>
    </source>
</evidence>
<dbReference type="SUPFAM" id="SSF75632">
    <property type="entry name" value="Cullin homology domain"/>
    <property type="match status" value="1"/>
</dbReference>
<dbReference type="InterPro" id="IPR036390">
    <property type="entry name" value="WH_DNA-bd_sf"/>
</dbReference>
<dbReference type="InterPro" id="IPR046342">
    <property type="entry name" value="CBS_dom_sf"/>
</dbReference>
<dbReference type="Gene3D" id="1.20.1310.10">
    <property type="entry name" value="Cullin Repeats"/>
    <property type="match status" value="4"/>
</dbReference>
<dbReference type="InterPro" id="IPR001373">
    <property type="entry name" value="Cullin_N"/>
</dbReference>
<dbReference type="Gene3D" id="3.30.230.130">
    <property type="entry name" value="Cullin, Chain C, Domain 2"/>
    <property type="match status" value="1"/>
</dbReference>
<dbReference type="Proteomes" id="UP001175271">
    <property type="component" value="Unassembled WGS sequence"/>
</dbReference>
<keyword evidence="3" id="KW-0833">Ubl conjugation pathway</keyword>
<evidence type="ECO:0000313" key="12">
    <source>
        <dbReference type="Proteomes" id="UP001175271"/>
    </source>
</evidence>
<dbReference type="Pfam" id="PF00888">
    <property type="entry name" value="Cullin"/>
    <property type="match status" value="1"/>
</dbReference>
<dbReference type="SUPFAM" id="SSF74788">
    <property type="entry name" value="Cullin repeat-like"/>
    <property type="match status" value="1"/>
</dbReference>
<dbReference type="Gene3D" id="3.10.580.10">
    <property type="entry name" value="CBS-domain"/>
    <property type="match status" value="2"/>
</dbReference>
<dbReference type="EMBL" id="JAUCMV010000002">
    <property type="protein sequence ID" value="KAK0421317.1"/>
    <property type="molecule type" value="Genomic_DNA"/>
</dbReference>
<keyword evidence="12" id="KW-1185">Reference proteome</keyword>
<evidence type="ECO:0000256" key="8">
    <source>
        <dbReference type="SAM" id="Phobius"/>
    </source>
</evidence>
<evidence type="ECO:0000259" key="9">
    <source>
        <dbReference type="PROSITE" id="PS50069"/>
    </source>
</evidence>
<keyword evidence="8" id="KW-1133">Transmembrane helix</keyword>
<dbReference type="FunFam" id="1.20.1310.10:FF:000002">
    <property type="entry name" value="cullin-3 isoform X1"/>
    <property type="match status" value="1"/>
</dbReference>
<dbReference type="FunFam" id="1.20.1310.10:FF:000019">
    <property type="entry name" value="Cullin 1"/>
    <property type="match status" value="1"/>
</dbReference>
<gene>
    <name evidence="11" type="ORF">QR680_015177</name>
</gene>
<evidence type="ECO:0008006" key="13">
    <source>
        <dbReference type="Google" id="ProtNLM"/>
    </source>
</evidence>
<dbReference type="InterPro" id="IPR016158">
    <property type="entry name" value="Cullin_homology"/>
</dbReference>
<dbReference type="GO" id="GO:0006511">
    <property type="term" value="P:ubiquitin-dependent protein catabolic process"/>
    <property type="evidence" value="ECO:0007669"/>
    <property type="project" value="InterPro"/>
</dbReference>
<dbReference type="SMART" id="SM00182">
    <property type="entry name" value="CULLIN"/>
    <property type="match status" value="1"/>
</dbReference>
<keyword evidence="8" id="KW-0472">Membrane</keyword>
<dbReference type="InterPro" id="IPR016159">
    <property type="entry name" value="Cullin_repeat-like_dom_sf"/>
</dbReference>
<feature type="domain" description="CBS" evidence="10">
    <location>
        <begin position="677"/>
        <end position="736"/>
    </location>
</feature>
<dbReference type="SUPFAM" id="SSF81321">
    <property type="entry name" value="Family A G protein-coupled receptor-like"/>
    <property type="match status" value="1"/>
</dbReference>
<feature type="transmembrane region" description="Helical" evidence="8">
    <location>
        <begin position="45"/>
        <end position="68"/>
    </location>
</feature>
<evidence type="ECO:0000256" key="3">
    <source>
        <dbReference type="ARBA" id="ARBA00022786"/>
    </source>
</evidence>
<feature type="transmembrane region" description="Helical" evidence="8">
    <location>
        <begin position="128"/>
        <end position="151"/>
    </location>
</feature>
<sequence>MSPGVTNYIVGLTDIMTCVMFLLLQIFIIYLIIGHPHFKGIYYKIFLNLAVLECLQLVINGISGTMIIMDDLLYPALHYFLGAALQATWVCCTQLVFLLTFNRLEASFLPLNPIALTDPGRCYMIYKIIMSLVWVEFIGITTVFTVGPIMYTWEPMLEFDFDHYHWRIHPAQRGGLLSQIAFILESTSLLLALFCIIVTYVIIFRKKLELAKLPSKRQDLSALLAKHIRHLYQTFSLFLYVGILIAFFYNGKYLVTLPRIACILVNFLYIVNGGLNSILLVLTNGVIRRLLSRFFCFFRKNHVPRPKNSPKTQFYVRQAAGAGNMESLRHQNDLNHDKALEFAAGDCCTRSVARRKASQPIAVAPIAPPVFDNLLAFSPNPRSSHPTSLSRLSSNIYIASSCPSYHPDSQLAANFRNHLEAIGEDSDNNCFVYKTFMKAHSCYDITPHHAKLLTVDTRMPVSILPWSFVIDNLQRSAVLWDSRIESFVGMLTITDFIRVYLQEYKKDLSGERLKALTEQPIDCWLKLLDETERPQELLTAYSADCLYTAVESLCSNEIHRLPIIDDGEIVFLLTRKNVLKFLNAYIKELPCPEFMSMTPQKLGIGSWNDIWTLPEYTPLVEVLRMLMDQSLSAVPITYDDGSIKTFSRADMIAVLAVSDFSVDLSMPISEALDLCEKSHDHLFVFGTNESLKEVVETIAEHDVQCVYITDEHNDIIAAISLSDILKKIVLAPDSPSPSRSSVEVLIIRIFRHLTFPPRRRGKRHRLREIILNSPSFVSAMSWSQFTFEAAWEKLGGGLRKIFSHEKMTVGEYMTLYQGIYAFCSAKKLQEDVEDENAFIGGGASNVVYEATEHFLRQHIEKELQAVFDEADDEAKLKIYATLWDKFHFSAKVLHGLYRYINRHWVQRLMEDRLDKGKVFEIYTLCMITWKSILFEDGRLDTSLAAFRLMNRERDGENGVNVALIQELVESYIVLGIEYRDFADGLYPLADALRKPKERSHLPRSQRLLLQTYEKYFETPMLADTLAYYKNESAELSSEVDIYGYMERVEERLKEEDNRSKRYLCDTLTNLRLRKTVENAFIGERLDLFQSELLNLLKAEKITDLNLMYRVASRVQKVVNQLKKDFRDYVTEKGREAIANIPNAARNDPKTYVATVLQIHNKYKEMVRIAFEDNNGFSLHFDESCMMFVNQNAITQASKGPLNKSAELLAKFVDMAMRKGGGIDDIDEAVNKAITVFMYIEDKDTFQKYYNRLLSKRLIMELSVNDDYEKAMIARLKNACGHEYVHKSMKMFSDIEVSKTMTKDFHGEQGKELQIEANFQILSSGSWSLTPLKSIEIPPVIQNAVNTFNSYYSQLHQGRKLTYLYGNSRGELSAHLTKKKFTLVATTSQMALLLKYNDSDSFTSDRLRNELQLEENLFNTTVTSLVNADILKADENKTVFTLNEKFSPKRIKTDLIRLQNQVAAKIEGRARNDEQNMEKTVESDRQLLIQAAIVRIMKMRRRIKHCALIAETVDQVNNRFHPTIPMIKKCIDLLIEKDYLKRSPDDRDAYDYVT</sequence>
<dbReference type="InterPro" id="IPR036317">
    <property type="entry name" value="Cullin_homology_sf"/>
</dbReference>
<evidence type="ECO:0000259" key="10">
    <source>
        <dbReference type="PROSITE" id="PS51371"/>
    </source>
</evidence>
<dbReference type="InterPro" id="IPR016157">
    <property type="entry name" value="Cullin_CS"/>
</dbReference>
<feature type="domain" description="CBS" evidence="10">
    <location>
        <begin position="532"/>
        <end position="589"/>
    </location>
</feature>
<dbReference type="InterPro" id="IPR045093">
    <property type="entry name" value="Cullin"/>
</dbReference>
<dbReference type="Pfam" id="PF26557">
    <property type="entry name" value="Cullin_AB"/>
    <property type="match status" value="1"/>
</dbReference>
<dbReference type="InterPro" id="IPR019425">
    <property type="entry name" value="7TM_GPCR_serpentine_rcpt_Srt"/>
</dbReference>
<evidence type="ECO:0000256" key="2">
    <source>
        <dbReference type="ARBA" id="ARBA00022499"/>
    </source>
</evidence>
<dbReference type="GO" id="GO:0031625">
    <property type="term" value="F:ubiquitin protein ligase binding"/>
    <property type="evidence" value="ECO:0007669"/>
    <property type="project" value="InterPro"/>
</dbReference>
<dbReference type="SMART" id="SM00116">
    <property type="entry name" value="CBS"/>
    <property type="match status" value="4"/>
</dbReference>
<feature type="transmembrane region" description="Helical" evidence="8">
    <location>
        <begin position="180"/>
        <end position="203"/>
    </location>
</feature>
<feature type="domain" description="Cullin family profile" evidence="9">
    <location>
        <begin position="1203"/>
        <end position="1425"/>
    </location>
</feature>
<keyword evidence="6" id="KW-0129">CBS domain</keyword>
<dbReference type="SUPFAM" id="SSF54631">
    <property type="entry name" value="CBS-domain pair"/>
    <property type="match status" value="2"/>
</dbReference>
<dbReference type="GO" id="GO:0031461">
    <property type="term" value="C:cullin-RING ubiquitin ligase complex"/>
    <property type="evidence" value="ECO:0007669"/>
    <property type="project" value="InterPro"/>
</dbReference>
<evidence type="ECO:0000256" key="5">
    <source>
        <dbReference type="PROSITE-ProRule" id="PRU00330"/>
    </source>
</evidence>
<feature type="transmembrane region" description="Helical" evidence="8">
    <location>
        <begin position="12"/>
        <end position="33"/>
    </location>
</feature>
<dbReference type="SMART" id="SM00884">
    <property type="entry name" value="Cullin_Nedd8"/>
    <property type="match status" value="1"/>
</dbReference>
<comment type="caution">
    <text evidence="11">The sequence shown here is derived from an EMBL/GenBank/DDBJ whole genome shotgun (WGS) entry which is preliminary data.</text>
</comment>
<proteinExistence type="inferred from homology"/>
<comment type="similarity">
    <text evidence="1 5 7">Belongs to the cullin family.</text>
</comment>
<dbReference type="InterPro" id="IPR059120">
    <property type="entry name" value="Cullin-like_AB"/>
</dbReference>
<dbReference type="Gene3D" id="1.20.1070.10">
    <property type="entry name" value="Rhodopsin 7-helix transmembrane proteins"/>
    <property type="match status" value="1"/>
</dbReference>
<dbReference type="Gene3D" id="1.10.10.10">
    <property type="entry name" value="Winged helix-like DNA-binding domain superfamily/Winged helix DNA-binding domain"/>
    <property type="match status" value="1"/>
</dbReference>
<keyword evidence="8" id="KW-0812">Transmembrane</keyword>
<dbReference type="CDD" id="cd00637">
    <property type="entry name" value="7tm_classA_rhodopsin-like"/>
    <property type="match status" value="1"/>
</dbReference>
<evidence type="ECO:0000313" key="11">
    <source>
        <dbReference type="EMBL" id="KAK0421317.1"/>
    </source>
</evidence>
<evidence type="ECO:0000256" key="1">
    <source>
        <dbReference type="ARBA" id="ARBA00006019"/>
    </source>
</evidence>
<feature type="transmembrane region" description="Helical" evidence="8">
    <location>
        <begin position="80"/>
        <end position="101"/>
    </location>
</feature>
<keyword evidence="4" id="KW-0832">Ubl conjugation</keyword>
<dbReference type="FunFam" id="1.10.10.10:FF:000014">
    <property type="entry name" value="Cullin 1"/>
    <property type="match status" value="1"/>
</dbReference>
<protein>
    <recommendedName>
        <fullName evidence="13">Cullin family profile domain-containing protein</fullName>
    </recommendedName>
</protein>
<dbReference type="InterPro" id="IPR000644">
    <property type="entry name" value="CBS_dom"/>
</dbReference>
<dbReference type="PANTHER" id="PTHR11932">
    <property type="entry name" value="CULLIN"/>
    <property type="match status" value="1"/>
</dbReference>
<dbReference type="InterPro" id="IPR036388">
    <property type="entry name" value="WH-like_DNA-bd_sf"/>
</dbReference>
<dbReference type="Pfam" id="PF10557">
    <property type="entry name" value="Cullin_Nedd8"/>
    <property type="match status" value="1"/>
</dbReference>
<dbReference type="PROSITE" id="PS50069">
    <property type="entry name" value="CULLIN_2"/>
    <property type="match status" value="1"/>
</dbReference>
<keyword evidence="2" id="KW-1017">Isopeptide bond</keyword>
<dbReference type="Pfam" id="PF00571">
    <property type="entry name" value="CBS"/>
    <property type="match status" value="1"/>
</dbReference>
<dbReference type="Pfam" id="PF10321">
    <property type="entry name" value="7TM_GPCR_Srt"/>
    <property type="match status" value="1"/>
</dbReference>
<dbReference type="InterPro" id="IPR019559">
    <property type="entry name" value="Cullin_neddylation_domain"/>
</dbReference>
<reference evidence="11" key="1">
    <citation type="submission" date="2023-06" db="EMBL/GenBank/DDBJ databases">
        <title>Genomic analysis of the entomopathogenic nematode Steinernema hermaphroditum.</title>
        <authorList>
            <person name="Schwarz E.M."/>
            <person name="Heppert J.K."/>
            <person name="Baniya A."/>
            <person name="Schwartz H.T."/>
            <person name="Tan C.-H."/>
            <person name="Antoshechkin I."/>
            <person name="Sternberg P.W."/>
            <person name="Goodrich-Blair H."/>
            <person name="Dillman A.R."/>
        </authorList>
    </citation>
    <scope>NUCLEOTIDE SEQUENCE</scope>
    <source>
        <strain evidence="11">PS9179</strain>
        <tissue evidence="11">Whole animal</tissue>
    </source>
</reference>
<name>A0AA39IE00_9BILA</name>
<dbReference type="SUPFAM" id="SSF46785">
    <property type="entry name" value="Winged helix' DNA-binding domain"/>
    <property type="match status" value="1"/>
</dbReference>
<evidence type="ECO:0000256" key="7">
    <source>
        <dbReference type="RuleBase" id="RU003829"/>
    </source>
</evidence>